<evidence type="ECO:0000313" key="1">
    <source>
        <dbReference type="EMBL" id="NUW47088.1"/>
    </source>
</evidence>
<gene>
    <name evidence="1" type="ORF">HT134_44360</name>
</gene>
<dbReference type="AlphaFoldDB" id="A0A7Y6MFU7"/>
<sequence>SGRRAGASIEAGVMTGVHSRERLLKGGATHILDTIADFPSLVLSADVTTHHIGTPGR</sequence>
<dbReference type="EMBL" id="JABWGO010000054">
    <property type="protein sequence ID" value="NUW47088.1"/>
    <property type="molecule type" value="Genomic_DNA"/>
</dbReference>
<accession>A0A7Y6MFU7</accession>
<reference evidence="1 2" key="1">
    <citation type="submission" date="2020-06" db="EMBL/GenBank/DDBJ databases">
        <authorList>
            <person name="Chanama M."/>
        </authorList>
    </citation>
    <scope>NUCLEOTIDE SEQUENCE [LARGE SCALE GENOMIC DNA]</scope>
    <source>
        <strain evidence="1 2">TBRC6557</strain>
    </source>
</reference>
<feature type="non-terminal residue" evidence="1">
    <location>
        <position position="1"/>
    </location>
</feature>
<protein>
    <submittedName>
        <fullName evidence="1">Haloacid dehalogenase</fullName>
    </submittedName>
</protein>
<name>A0A7Y6MFU7_9ACTN</name>
<evidence type="ECO:0000313" key="2">
    <source>
        <dbReference type="Proteomes" id="UP000546126"/>
    </source>
</evidence>
<keyword evidence="2" id="KW-1185">Reference proteome</keyword>
<proteinExistence type="predicted"/>
<comment type="caution">
    <text evidence="1">The sequence shown here is derived from an EMBL/GenBank/DDBJ whole genome shotgun (WGS) entry which is preliminary data.</text>
</comment>
<organism evidence="1 2">
    <name type="scientific">Nonomuraea rhodomycinica</name>
    <dbReference type="NCBI Taxonomy" id="1712872"/>
    <lineage>
        <taxon>Bacteria</taxon>
        <taxon>Bacillati</taxon>
        <taxon>Actinomycetota</taxon>
        <taxon>Actinomycetes</taxon>
        <taxon>Streptosporangiales</taxon>
        <taxon>Streptosporangiaceae</taxon>
        <taxon>Nonomuraea</taxon>
    </lineage>
</organism>
<dbReference type="Proteomes" id="UP000546126">
    <property type="component" value="Unassembled WGS sequence"/>
</dbReference>